<organism evidence="2 3">
    <name type="scientific">Quadrisphaera granulorum</name>
    <dbReference type="NCBI Taxonomy" id="317664"/>
    <lineage>
        <taxon>Bacteria</taxon>
        <taxon>Bacillati</taxon>
        <taxon>Actinomycetota</taxon>
        <taxon>Actinomycetes</taxon>
        <taxon>Kineosporiales</taxon>
        <taxon>Kineosporiaceae</taxon>
        <taxon>Quadrisphaera</taxon>
    </lineage>
</organism>
<evidence type="ECO:0000313" key="3">
    <source>
        <dbReference type="Proteomes" id="UP000245469"/>
    </source>
</evidence>
<proteinExistence type="predicted"/>
<feature type="compositionally biased region" description="Low complexity" evidence="1">
    <location>
        <begin position="8"/>
        <end position="28"/>
    </location>
</feature>
<evidence type="ECO:0000313" key="2">
    <source>
        <dbReference type="EMBL" id="PWJ53079.1"/>
    </source>
</evidence>
<sequence length="105" mass="11085">MVPSDPATTTTLPSTPLSTGPRPSTSGSPRRRRKTVQSAPLGSLLQAASQPTCPACGTSQLTVLSLVLTDGTAVRFSSCRGCEHRQWETEGTTLSITEVLERSRA</sequence>
<dbReference type="AlphaFoldDB" id="A0A316A6D9"/>
<feature type="region of interest" description="Disordered" evidence="1">
    <location>
        <begin position="1"/>
        <end position="42"/>
    </location>
</feature>
<dbReference type="EMBL" id="QGDQ01000015">
    <property type="protein sequence ID" value="PWJ53079.1"/>
    <property type="molecule type" value="Genomic_DNA"/>
</dbReference>
<protein>
    <submittedName>
        <fullName evidence="2">Uncharacterized protein</fullName>
    </submittedName>
</protein>
<dbReference type="OrthoDB" id="4829533at2"/>
<keyword evidence="3" id="KW-1185">Reference proteome</keyword>
<dbReference type="Proteomes" id="UP000245469">
    <property type="component" value="Unassembled WGS sequence"/>
</dbReference>
<name>A0A316A6D9_9ACTN</name>
<evidence type="ECO:0000256" key="1">
    <source>
        <dbReference type="SAM" id="MobiDB-lite"/>
    </source>
</evidence>
<accession>A0A316A6D9</accession>
<gene>
    <name evidence="2" type="ORF">BXY45_11597</name>
</gene>
<dbReference type="RefSeq" id="WP_109774921.1">
    <property type="nucleotide sequence ID" value="NZ_QGDQ01000015.1"/>
</dbReference>
<comment type="caution">
    <text evidence="2">The sequence shown here is derived from an EMBL/GenBank/DDBJ whole genome shotgun (WGS) entry which is preliminary data.</text>
</comment>
<reference evidence="2 3" key="1">
    <citation type="submission" date="2018-03" db="EMBL/GenBank/DDBJ databases">
        <title>Genomic Encyclopedia of Archaeal and Bacterial Type Strains, Phase II (KMG-II): from individual species to whole genera.</title>
        <authorList>
            <person name="Goeker M."/>
        </authorList>
    </citation>
    <scope>NUCLEOTIDE SEQUENCE [LARGE SCALE GENOMIC DNA]</scope>
    <source>
        <strain evidence="2 3">DSM 44889</strain>
    </source>
</reference>